<evidence type="ECO:0000256" key="1">
    <source>
        <dbReference type="ARBA" id="ARBA00023015"/>
    </source>
</evidence>
<dbReference type="InterPro" id="IPR050204">
    <property type="entry name" value="AraC_XylS_family_regulators"/>
</dbReference>
<dbReference type="GO" id="GO:0043565">
    <property type="term" value="F:sequence-specific DNA binding"/>
    <property type="evidence" value="ECO:0007669"/>
    <property type="project" value="InterPro"/>
</dbReference>
<keyword evidence="1" id="KW-0805">Transcription regulation</keyword>
<evidence type="ECO:0000259" key="5">
    <source>
        <dbReference type="PROSITE" id="PS01124"/>
    </source>
</evidence>
<dbReference type="SMART" id="SM00342">
    <property type="entry name" value="HTH_ARAC"/>
    <property type="match status" value="1"/>
</dbReference>
<feature type="compositionally biased region" description="Low complexity" evidence="4">
    <location>
        <begin position="204"/>
        <end position="214"/>
    </location>
</feature>
<dbReference type="PANTHER" id="PTHR46796">
    <property type="entry name" value="HTH-TYPE TRANSCRIPTIONAL ACTIVATOR RHAS-RELATED"/>
    <property type="match status" value="1"/>
</dbReference>
<keyword evidence="3" id="KW-0804">Transcription</keyword>
<dbReference type="PANTHER" id="PTHR46796:SF13">
    <property type="entry name" value="HTH-TYPE TRANSCRIPTIONAL ACTIVATOR RHAS"/>
    <property type="match status" value="1"/>
</dbReference>
<feature type="region of interest" description="Disordered" evidence="4">
    <location>
        <begin position="204"/>
        <end position="283"/>
    </location>
</feature>
<dbReference type="InterPro" id="IPR018060">
    <property type="entry name" value="HTH_AraC"/>
</dbReference>
<keyword evidence="7" id="KW-1185">Reference proteome</keyword>
<sequence length="405" mass="43418">MIREPMVPVAPLIRIMPTTIVLGGPRPLGENGGARPDSWPCEPDGAYRGVVPQTVVEPLRWTADIDILEPADGGEAVLAEPDHAVRLALRAAIEPSATADSAPAELVVLGPRTKASHHRTGRWTRCAVARLRPGLARTVLGRPARELVDRVVPLSALRGASAFALTDAWSALLAEPTSPESADEVHRRLAAALRDHLTGDAAGIGHRAAAAAPRRTAEGRRDGSRWEERGESGSGAGQGPARRPGIGPPGGSIPPRGDDANHRLGDHTSHRLGDHTSHRLGDPLDLPPHLDLVHAATRLLAAGPDPSATRVRAAALRLHLSERQLRTVFTDGVGLSPKHFARIDRVRSVLARLRERQLARLAMETGYYDHSHLTAEFRRLMGVTPSALLAGDRPALRICPLTRHL</sequence>
<feature type="domain" description="HTH araC/xylS-type" evidence="5">
    <location>
        <begin position="294"/>
        <end position="391"/>
    </location>
</feature>
<proteinExistence type="predicted"/>
<dbReference type="InterPro" id="IPR009057">
    <property type="entry name" value="Homeodomain-like_sf"/>
</dbReference>
<feature type="compositionally biased region" description="Basic and acidic residues" evidence="4">
    <location>
        <begin position="215"/>
        <end position="231"/>
    </location>
</feature>
<organism evidence="6 7">
    <name type="scientific">Actinoalloteichus hoggarensis</name>
    <dbReference type="NCBI Taxonomy" id="1470176"/>
    <lineage>
        <taxon>Bacteria</taxon>
        <taxon>Bacillati</taxon>
        <taxon>Actinomycetota</taxon>
        <taxon>Actinomycetes</taxon>
        <taxon>Pseudonocardiales</taxon>
        <taxon>Pseudonocardiaceae</taxon>
        <taxon>Actinoalloteichus</taxon>
    </lineage>
</organism>
<dbReference type="Gene3D" id="1.10.10.60">
    <property type="entry name" value="Homeodomain-like"/>
    <property type="match status" value="1"/>
</dbReference>
<dbReference type="GO" id="GO:0003700">
    <property type="term" value="F:DNA-binding transcription factor activity"/>
    <property type="evidence" value="ECO:0007669"/>
    <property type="project" value="InterPro"/>
</dbReference>
<evidence type="ECO:0000256" key="4">
    <source>
        <dbReference type="SAM" id="MobiDB-lite"/>
    </source>
</evidence>
<gene>
    <name evidence="6" type="ORF">AHOG_05635</name>
</gene>
<dbReference type="KEGG" id="ahg:AHOG_05635"/>
<dbReference type="SUPFAM" id="SSF46689">
    <property type="entry name" value="Homeodomain-like"/>
    <property type="match status" value="1"/>
</dbReference>
<evidence type="ECO:0000256" key="3">
    <source>
        <dbReference type="ARBA" id="ARBA00023163"/>
    </source>
</evidence>
<protein>
    <submittedName>
        <fullName evidence="6">Helix-turn-helix domain protein</fullName>
    </submittedName>
</protein>
<evidence type="ECO:0000313" key="7">
    <source>
        <dbReference type="Proteomes" id="UP000204221"/>
    </source>
</evidence>
<feature type="compositionally biased region" description="Basic and acidic residues" evidence="4">
    <location>
        <begin position="256"/>
        <end position="282"/>
    </location>
</feature>
<dbReference type="PROSITE" id="PS00041">
    <property type="entry name" value="HTH_ARAC_FAMILY_1"/>
    <property type="match status" value="1"/>
</dbReference>
<dbReference type="PROSITE" id="PS01124">
    <property type="entry name" value="HTH_ARAC_FAMILY_2"/>
    <property type="match status" value="1"/>
</dbReference>
<dbReference type="EMBL" id="CP022521">
    <property type="protein sequence ID" value="ASO18780.1"/>
    <property type="molecule type" value="Genomic_DNA"/>
</dbReference>
<dbReference type="InterPro" id="IPR018062">
    <property type="entry name" value="HTH_AraC-typ_CS"/>
</dbReference>
<reference evidence="6 7" key="1">
    <citation type="submission" date="2017-07" db="EMBL/GenBank/DDBJ databases">
        <title>Complete genome sequence of Actinoalloteichus hoggarensis DSM 45943, type strain of Actinoalloteichus hoggarensis.</title>
        <authorList>
            <person name="Ruckert C."/>
            <person name="Nouioui I."/>
            <person name="Willmese J."/>
            <person name="van Wezel G."/>
            <person name="Klenk H.-P."/>
            <person name="Kalinowski J."/>
            <person name="Zotchev S.B."/>
        </authorList>
    </citation>
    <scope>NUCLEOTIDE SEQUENCE [LARGE SCALE GENOMIC DNA]</scope>
    <source>
        <strain evidence="6 7">DSM 45943</strain>
    </source>
</reference>
<dbReference type="Pfam" id="PF12833">
    <property type="entry name" value="HTH_18"/>
    <property type="match status" value="1"/>
</dbReference>
<name>A0A221VZ69_9PSEU</name>
<accession>A0A221VZ69</accession>
<evidence type="ECO:0000256" key="2">
    <source>
        <dbReference type="ARBA" id="ARBA00023125"/>
    </source>
</evidence>
<evidence type="ECO:0000313" key="6">
    <source>
        <dbReference type="EMBL" id="ASO18780.1"/>
    </source>
</evidence>
<keyword evidence="2" id="KW-0238">DNA-binding</keyword>
<dbReference type="Proteomes" id="UP000204221">
    <property type="component" value="Chromosome"/>
</dbReference>
<dbReference type="AlphaFoldDB" id="A0A221VZ69"/>